<dbReference type="AlphaFoldDB" id="A4S2G6"/>
<accession>A4S2G6</accession>
<organism evidence="3 4">
    <name type="scientific">Ostreococcus lucimarinus (strain CCE9901)</name>
    <dbReference type="NCBI Taxonomy" id="436017"/>
    <lineage>
        <taxon>Eukaryota</taxon>
        <taxon>Viridiplantae</taxon>
        <taxon>Chlorophyta</taxon>
        <taxon>Mamiellophyceae</taxon>
        <taxon>Mamiellales</taxon>
        <taxon>Bathycoccaceae</taxon>
        <taxon>Ostreococcus</taxon>
    </lineage>
</organism>
<evidence type="ECO:0000256" key="1">
    <source>
        <dbReference type="SAM" id="MobiDB-lite"/>
    </source>
</evidence>
<dbReference type="OrthoDB" id="550558at2759"/>
<proteinExistence type="predicted"/>
<dbReference type="CDD" id="cd00838">
    <property type="entry name" value="MPP_superfamily"/>
    <property type="match status" value="1"/>
</dbReference>
<evidence type="ECO:0000259" key="2">
    <source>
        <dbReference type="Pfam" id="PF00149"/>
    </source>
</evidence>
<dbReference type="OMA" id="ENGRYMD"/>
<evidence type="ECO:0000313" key="3">
    <source>
        <dbReference type="EMBL" id="ABO97821.1"/>
    </source>
</evidence>
<dbReference type="PANTHER" id="PTHR36492:SF2">
    <property type="entry name" value="[ACYL-CARRIER-PROTEIN] PHOSPHODIESTERASE PPTH"/>
    <property type="match status" value="1"/>
</dbReference>
<feature type="domain" description="Calcineurin-like phosphoesterase" evidence="2">
    <location>
        <begin position="7"/>
        <end position="85"/>
    </location>
</feature>
<dbReference type="Pfam" id="PF00149">
    <property type="entry name" value="Metallophos"/>
    <property type="match status" value="1"/>
</dbReference>
<dbReference type="STRING" id="436017.A4S2G6"/>
<name>A4S2G6_OSTLU</name>
<protein>
    <recommendedName>
        <fullName evidence="2">Calcineurin-like phosphoesterase domain-containing protein</fullName>
    </recommendedName>
</protein>
<dbReference type="Gene3D" id="3.60.21.10">
    <property type="match status" value="1"/>
</dbReference>
<dbReference type="RefSeq" id="XP_001419528.1">
    <property type="nucleotide sequence ID" value="XM_001419491.1"/>
</dbReference>
<dbReference type="InterPro" id="IPR004843">
    <property type="entry name" value="Calcineurin-like_PHP"/>
</dbReference>
<dbReference type="SUPFAM" id="SSF56300">
    <property type="entry name" value="Metallo-dependent phosphatases"/>
    <property type="match status" value="1"/>
</dbReference>
<sequence>MRDVAGVYAVSDVHVDHEKNAAWVRALRRRDDVDVACVCGDVSDDLDALEETLEGFKRAAFAEVFYTFGNHELWLGEADETRGTKDSKAKIEEVFAMCARIGVRTSPMKVCDGLWIAPVHSYHHKAFDTEPEVAEAVPPVERVMNDFRFSKWPDGMDDRDSDDVARYCDSLNDGAAWETFLRSIERGDRVVSFSHFLPRLELLPEKRMLFYPKLAQASGSVHLRKRVEEIKSRINDGDMTHVFGHTHFGWNTQIDGVRYVQASLATPKEWQKRPRSLIIGNWTNAQPEPMCVYTKARSLGVVDDAKAMWSEYYAKNRRTPEDVELAPHAREFVQRRWGDRRLESNGADAPLPGATGRVK</sequence>
<reference evidence="3 4" key="1">
    <citation type="journal article" date="2007" name="Proc. Natl. Acad. Sci. U.S.A.">
        <title>The tiny eukaryote Ostreococcus provides genomic insights into the paradox of plankton speciation.</title>
        <authorList>
            <person name="Palenik B."/>
            <person name="Grimwood J."/>
            <person name="Aerts A."/>
            <person name="Rouze P."/>
            <person name="Salamov A."/>
            <person name="Putnam N."/>
            <person name="Dupont C."/>
            <person name="Jorgensen R."/>
            <person name="Derelle E."/>
            <person name="Rombauts S."/>
            <person name="Zhou K."/>
            <person name="Otillar R."/>
            <person name="Merchant S.S."/>
            <person name="Podell S."/>
            <person name="Gaasterland T."/>
            <person name="Napoli C."/>
            <person name="Gendler K."/>
            <person name="Manuell A."/>
            <person name="Tai V."/>
            <person name="Vallon O."/>
            <person name="Piganeau G."/>
            <person name="Jancek S."/>
            <person name="Heijde M."/>
            <person name="Jabbari K."/>
            <person name="Bowler C."/>
            <person name="Lohr M."/>
            <person name="Robbens S."/>
            <person name="Werner G."/>
            <person name="Dubchak I."/>
            <person name="Pazour G.J."/>
            <person name="Ren Q."/>
            <person name="Paulsen I."/>
            <person name="Delwiche C."/>
            <person name="Schmutz J."/>
            <person name="Rokhsar D."/>
            <person name="Van de Peer Y."/>
            <person name="Moreau H."/>
            <person name="Grigoriev I.V."/>
        </authorList>
    </citation>
    <scope>NUCLEOTIDE SEQUENCE [LARGE SCALE GENOMIC DNA]</scope>
    <source>
        <strain evidence="3 4">CCE9901</strain>
    </source>
</reference>
<dbReference type="Proteomes" id="UP000001568">
    <property type="component" value="Chromosome 9"/>
</dbReference>
<dbReference type="PANTHER" id="PTHR36492">
    <property type="match status" value="1"/>
</dbReference>
<dbReference type="GO" id="GO:0016787">
    <property type="term" value="F:hydrolase activity"/>
    <property type="evidence" value="ECO:0007669"/>
    <property type="project" value="InterPro"/>
</dbReference>
<dbReference type="InterPro" id="IPR029052">
    <property type="entry name" value="Metallo-depent_PP-like"/>
</dbReference>
<dbReference type="Gramene" id="ABO97821">
    <property type="protein sequence ID" value="ABO97821"/>
    <property type="gene ID" value="OSTLU_33447"/>
</dbReference>
<dbReference type="GeneID" id="5003644"/>
<gene>
    <name evidence="3" type="ORF">OSTLU_33447</name>
</gene>
<dbReference type="InterPro" id="IPR052963">
    <property type="entry name" value="Pantetheine_PDE"/>
</dbReference>
<evidence type="ECO:0000313" key="4">
    <source>
        <dbReference type="Proteomes" id="UP000001568"/>
    </source>
</evidence>
<dbReference type="EMBL" id="CP000589">
    <property type="protein sequence ID" value="ABO97821.1"/>
    <property type="molecule type" value="Genomic_DNA"/>
</dbReference>
<dbReference type="eggNOG" id="ENOG502QPJI">
    <property type="taxonomic scope" value="Eukaryota"/>
</dbReference>
<dbReference type="HOGENOM" id="CLU_046051_0_0_1"/>
<dbReference type="KEGG" id="olu:OSTLU_33447"/>
<feature type="region of interest" description="Disordered" evidence="1">
    <location>
        <begin position="336"/>
        <end position="359"/>
    </location>
</feature>
<keyword evidence="4" id="KW-1185">Reference proteome</keyword>